<evidence type="ECO:0000259" key="8">
    <source>
        <dbReference type="Pfam" id="PF02687"/>
    </source>
</evidence>
<evidence type="ECO:0000256" key="7">
    <source>
        <dbReference type="SAM" id="Phobius"/>
    </source>
</evidence>
<evidence type="ECO:0000256" key="1">
    <source>
        <dbReference type="ARBA" id="ARBA00004651"/>
    </source>
</evidence>
<gene>
    <name evidence="10" type="ORF">EDD71_104185</name>
</gene>
<comment type="subcellular location">
    <subcellularLocation>
        <location evidence="1">Cell membrane</location>
        <topology evidence="1">Multi-pass membrane protein</topology>
    </subcellularLocation>
</comment>
<dbReference type="InterPro" id="IPR025857">
    <property type="entry name" value="MacB_PCD"/>
</dbReference>
<dbReference type="PANTHER" id="PTHR30572">
    <property type="entry name" value="MEMBRANE COMPONENT OF TRANSPORTER-RELATED"/>
    <property type="match status" value="1"/>
</dbReference>
<keyword evidence="5 7" id="KW-0472">Membrane</keyword>
<sequence>MIKGYSEITGKYLRANKKRTILTLIGIILSVSLISAIGFFLKSMQEAQIQDVKNTYGSWHVMYKRADDSLITKIKSNPIVLRSGTYATGDTVNINDKFKVREVFGSDDGLELLPYKLKEGRFPKTNTEAAVERWFLDKIKADGKLGDKIKILDKEYTLVGILSDTYRNQNDGIGELVTNDPNANKDQRILLVELNPNRKLMENIDELKKLSDEKSIEENRMLIMAQGETMPEGMIFTAAVIIGIVVISTIAVIYNAFQISVVERVKQFGLLRAVGATPKQIRKIILREAAFLASIGIPMGLGFGIVALYGIDFTFKLIGGENIVIISPRISIDVMLISILIGLVSIYVSALLPAIFAGRISPLVAISSRNSIIKEKLKRRKSHIMGRIFGFEGALASKNIKRNRKRYRITVFSIVISVTLFITFKAFMDMSLNVYSEMNESRNIHFSVVTGSNDGENAGVEESIIENINRLPYTDVSYRVFNSYYFDAVIDKTRELKDIKDIGNIYNDINYNGENKTLMGASLVVYDDKSLEVAKKYLKEGKIDIERLNRENGVIIIGKNRVYNQKTEKIFYGPVTDLKAGDEILLQLNEARYDTSKKKVDFGQGRVNKVKVLAVLEGNPFTFRGDEMGIKMITTKDVAERLTSKSINPIGLNIKIKDVKLESEAKKDIQSIINNGNNLKLINFIDQNRTSKAAILMIKILLYGFVVVVSLIGSVNIINTLTTNIILRRREFAALKSIGLTQRGLRKMIILEGILYGMMGSIYGSVFGSLLSYLLYRGISDVREQSYKFPLDSILIAAIGVMLIGYLSVLAPIRRMKKDNLIDAIREDF</sequence>
<evidence type="ECO:0000313" key="10">
    <source>
        <dbReference type="EMBL" id="TDT62453.1"/>
    </source>
</evidence>
<accession>A0A4R7KVN7</accession>
<dbReference type="Proteomes" id="UP000295325">
    <property type="component" value="Unassembled WGS sequence"/>
</dbReference>
<comment type="caution">
    <text evidence="10">The sequence shown here is derived from an EMBL/GenBank/DDBJ whole genome shotgun (WGS) entry which is preliminary data.</text>
</comment>
<dbReference type="InterPro" id="IPR050250">
    <property type="entry name" value="Macrolide_Exporter_MacB"/>
</dbReference>
<keyword evidence="2" id="KW-1003">Cell membrane</keyword>
<feature type="transmembrane region" description="Helical" evidence="7">
    <location>
        <begin position="700"/>
        <end position="727"/>
    </location>
</feature>
<organism evidence="10 11">
    <name type="scientific">Fonticella tunisiensis</name>
    <dbReference type="NCBI Taxonomy" id="1096341"/>
    <lineage>
        <taxon>Bacteria</taxon>
        <taxon>Bacillati</taxon>
        <taxon>Bacillota</taxon>
        <taxon>Clostridia</taxon>
        <taxon>Eubacteriales</taxon>
        <taxon>Clostridiaceae</taxon>
        <taxon>Fonticella</taxon>
    </lineage>
</organism>
<feature type="transmembrane region" description="Helical" evidence="7">
    <location>
        <begin position="330"/>
        <end position="352"/>
    </location>
</feature>
<dbReference type="AlphaFoldDB" id="A0A4R7KVN7"/>
<feature type="transmembrane region" description="Helical" evidence="7">
    <location>
        <begin position="407"/>
        <end position="428"/>
    </location>
</feature>
<feature type="domain" description="ABC3 transporter permease C-terminal" evidence="8">
    <location>
        <begin position="240"/>
        <end position="362"/>
    </location>
</feature>
<protein>
    <submittedName>
        <fullName evidence="10">Putative ABC transport system permease protein</fullName>
    </submittedName>
</protein>
<keyword evidence="11" id="KW-1185">Reference proteome</keyword>
<feature type="transmembrane region" description="Helical" evidence="7">
    <location>
        <begin position="234"/>
        <end position="257"/>
    </location>
</feature>
<feature type="transmembrane region" description="Helical" evidence="7">
    <location>
        <begin position="21"/>
        <end position="41"/>
    </location>
</feature>
<evidence type="ECO:0000256" key="2">
    <source>
        <dbReference type="ARBA" id="ARBA00022475"/>
    </source>
</evidence>
<evidence type="ECO:0000259" key="9">
    <source>
        <dbReference type="Pfam" id="PF12704"/>
    </source>
</evidence>
<proteinExistence type="inferred from homology"/>
<evidence type="ECO:0000256" key="3">
    <source>
        <dbReference type="ARBA" id="ARBA00022692"/>
    </source>
</evidence>
<keyword evidence="4 7" id="KW-1133">Transmembrane helix</keyword>
<dbReference type="EMBL" id="SOAZ01000004">
    <property type="protein sequence ID" value="TDT62453.1"/>
    <property type="molecule type" value="Genomic_DNA"/>
</dbReference>
<evidence type="ECO:0000256" key="6">
    <source>
        <dbReference type="ARBA" id="ARBA00038076"/>
    </source>
</evidence>
<comment type="similarity">
    <text evidence="6">Belongs to the ABC-4 integral membrane protein family.</text>
</comment>
<feature type="transmembrane region" description="Helical" evidence="7">
    <location>
        <begin position="289"/>
        <end position="310"/>
    </location>
</feature>
<reference evidence="10 11" key="1">
    <citation type="submission" date="2019-03" db="EMBL/GenBank/DDBJ databases">
        <title>Genomic Encyclopedia of Type Strains, Phase IV (KMG-IV): sequencing the most valuable type-strain genomes for metagenomic binning, comparative biology and taxonomic classification.</title>
        <authorList>
            <person name="Goeker M."/>
        </authorList>
    </citation>
    <scope>NUCLEOTIDE SEQUENCE [LARGE SCALE GENOMIC DNA]</scope>
    <source>
        <strain evidence="10 11">DSM 24455</strain>
    </source>
</reference>
<feature type="domain" description="MacB-like periplasmic core" evidence="9">
    <location>
        <begin position="20"/>
        <end position="174"/>
    </location>
</feature>
<feature type="domain" description="ABC3 transporter permease C-terminal" evidence="8">
    <location>
        <begin position="705"/>
        <end position="820"/>
    </location>
</feature>
<dbReference type="RefSeq" id="WP_133627449.1">
    <property type="nucleotide sequence ID" value="NZ_SOAZ01000004.1"/>
</dbReference>
<name>A0A4R7KVN7_9CLOT</name>
<evidence type="ECO:0000313" key="11">
    <source>
        <dbReference type="Proteomes" id="UP000295325"/>
    </source>
</evidence>
<dbReference type="Pfam" id="PF02687">
    <property type="entry name" value="FtsX"/>
    <property type="match status" value="2"/>
</dbReference>
<dbReference type="OrthoDB" id="9793166at2"/>
<evidence type="ECO:0000256" key="4">
    <source>
        <dbReference type="ARBA" id="ARBA00022989"/>
    </source>
</evidence>
<dbReference type="PANTHER" id="PTHR30572:SF4">
    <property type="entry name" value="ABC TRANSPORTER PERMEASE YTRF"/>
    <property type="match status" value="1"/>
</dbReference>
<dbReference type="GO" id="GO:0005886">
    <property type="term" value="C:plasma membrane"/>
    <property type="evidence" value="ECO:0007669"/>
    <property type="project" value="UniProtKB-SubCell"/>
</dbReference>
<evidence type="ECO:0000256" key="5">
    <source>
        <dbReference type="ARBA" id="ARBA00023136"/>
    </source>
</evidence>
<dbReference type="Pfam" id="PF12704">
    <property type="entry name" value="MacB_PCD"/>
    <property type="match status" value="1"/>
</dbReference>
<dbReference type="GO" id="GO:0022857">
    <property type="term" value="F:transmembrane transporter activity"/>
    <property type="evidence" value="ECO:0007669"/>
    <property type="project" value="TreeGrafter"/>
</dbReference>
<keyword evidence="3 7" id="KW-0812">Transmembrane</keyword>
<feature type="transmembrane region" description="Helical" evidence="7">
    <location>
        <begin position="748"/>
        <end position="774"/>
    </location>
</feature>
<dbReference type="InterPro" id="IPR003838">
    <property type="entry name" value="ABC3_permease_C"/>
</dbReference>
<feature type="transmembrane region" description="Helical" evidence="7">
    <location>
        <begin position="794"/>
        <end position="813"/>
    </location>
</feature>